<accession>A0A7G1IBE1</accession>
<keyword evidence="4" id="KW-1185">Reference proteome</keyword>
<dbReference type="Proteomes" id="UP000516380">
    <property type="component" value="Chromosome"/>
</dbReference>
<proteinExistence type="predicted"/>
<organism evidence="3 4">
    <name type="scientific">Mycobacterium kansasii</name>
    <dbReference type="NCBI Taxonomy" id="1768"/>
    <lineage>
        <taxon>Bacteria</taxon>
        <taxon>Bacillati</taxon>
        <taxon>Actinomycetota</taxon>
        <taxon>Actinomycetes</taxon>
        <taxon>Mycobacteriales</taxon>
        <taxon>Mycobacteriaceae</taxon>
        <taxon>Mycobacterium</taxon>
    </lineage>
</organism>
<dbReference type="Pfam" id="PF00534">
    <property type="entry name" value="Glycos_transf_1"/>
    <property type="match status" value="1"/>
</dbReference>
<gene>
    <name evidence="3" type="ORF">NIIDMKKI_36270</name>
</gene>
<dbReference type="Gene3D" id="3.40.50.2000">
    <property type="entry name" value="Glycogen Phosphorylase B"/>
    <property type="match status" value="2"/>
</dbReference>
<dbReference type="PANTHER" id="PTHR45947">
    <property type="entry name" value="SULFOQUINOVOSYL TRANSFERASE SQD2"/>
    <property type="match status" value="1"/>
</dbReference>
<dbReference type="InterPro" id="IPR001296">
    <property type="entry name" value="Glyco_trans_1"/>
</dbReference>
<dbReference type="InterPro" id="IPR050194">
    <property type="entry name" value="Glycosyltransferase_grp1"/>
</dbReference>
<dbReference type="GO" id="GO:0016757">
    <property type="term" value="F:glycosyltransferase activity"/>
    <property type="evidence" value="ECO:0007669"/>
    <property type="project" value="InterPro"/>
</dbReference>
<evidence type="ECO:0000313" key="3">
    <source>
        <dbReference type="EMBL" id="BCI88421.1"/>
    </source>
</evidence>
<evidence type="ECO:0000256" key="1">
    <source>
        <dbReference type="ARBA" id="ARBA00022679"/>
    </source>
</evidence>
<dbReference type="SUPFAM" id="SSF53756">
    <property type="entry name" value="UDP-Glycosyltransferase/glycogen phosphorylase"/>
    <property type="match status" value="1"/>
</dbReference>
<protein>
    <recommendedName>
        <fullName evidence="2">Glycosyl transferase family 1 domain-containing protein</fullName>
    </recommendedName>
</protein>
<dbReference type="AlphaFoldDB" id="A0A7G1IBE1"/>
<dbReference type="PANTHER" id="PTHR45947:SF3">
    <property type="entry name" value="SULFOQUINOVOSYL TRANSFERASE SQD2"/>
    <property type="match status" value="1"/>
</dbReference>
<name>A0A7G1IBE1_MYCKA</name>
<dbReference type="EMBL" id="AP023343">
    <property type="protein sequence ID" value="BCI88421.1"/>
    <property type="molecule type" value="Genomic_DNA"/>
</dbReference>
<reference evidence="3 4" key="1">
    <citation type="submission" date="2020-07" db="EMBL/GenBank/DDBJ databases">
        <title>Mycobacterium kansasii (former subtype) with zoonotic potential isolated from diseased indoor pet cat, Japan.</title>
        <authorList>
            <person name="Fukano H."/>
            <person name="Terazono T."/>
            <person name="Hoshino Y."/>
        </authorList>
    </citation>
    <scope>NUCLEOTIDE SEQUENCE [LARGE SCALE GENOMIC DNA]</scope>
    <source>
        <strain evidence="3 4">Kuro-I</strain>
    </source>
</reference>
<evidence type="ECO:0000313" key="4">
    <source>
        <dbReference type="Proteomes" id="UP000516380"/>
    </source>
</evidence>
<evidence type="ECO:0000259" key="2">
    <source>
        <dbReference type="Pfam" id="PF00534"/>
    </source>
</evidence>
<feature type="domain" description="Glycosyl transferase family 1" evidence="2">
    <location>
        <begin position="89"/>
        <end position="235"/>
    </location>
</feature>
<keyword evidence="1" id="KW-0808">Transferase</keyword>
<sequence>MKTVMISHERLDRFAGQLLPRRTARAFADVANRRTAADYDTVVCTTAFARAEFDRIGATNIATVPLGVDLQTFHPGRRSFLVRHRFAAPTQILLVHCGRLSVEKRADRSIDAVAALCDAGVDARLVVVGEGPMRARLQRQAAGLPVEFTGFISDRRTVATMLACADVTLAPGPHETFGLAALESLACGTPVVVSRTSALAEIITTDSGASAGNNPFAIAAAVRSVVSRPEHDRRACARRRAEAFTWQQAAAGMLIALGARDGQPGVSRYADEAIRLTEADSPFTA</sequence>